<evidence type="ECO:0000313" key="10">
    <source>
        <dbReference type="EMBL" id="KAA5611417.1"/>
    </source>
</evidence>
<keyword evidence="3" id="KW-1003">Cell membrane</keyword>
<keyword evidence="6 7" id="KW-0472">Membrane</keyword>
<dbReference type="PANTHER" id="PTHR30329">
    <property type="entry name" value="STATOR ELEMENT OF FLAGELLAR MOTOR COMPLEX"/>
    <property type="match status" value="1"/>
</dbReference>
<evidence type="ECO:0000256" key="7">
    <source>
        <dbReference type="PROSITE-ProRule" id="PRU00473"/>
    </source>
</evidence>
<sequence length="362" mass="39328">MIARGKRSGEKSARIVIRHEESGGEAHHGGAWKVAYADFVTAMMVFFLLMWLLNSTSEEQKRGLADYFSASSTIGSMKSGKDMPLGGKTPYDEGELVSDRGTMSIMPADAIAPPEPEEEEDAESSQQSRTLRRTADAGSGPGKVAGPGASDAAPARFDASGRALAREPVPLQAMLLPAEAGRAEQDPREQTAREQAMREQAMRERDTFARAAEQIRAAVRSDPALNELARQIAIDETPEGLRIQILDEDRLPMFATGSAVLNERARRLLEKVVPVLARLPEPISLAGHTDATPYRGGDRSNWELSADRANATRRLLVEAGLQDTRFRSVTGNADRDPLLPANPHAAANRRIAIVVLRGTPKY</sequence>
<evidence type="ECO:0000256" key="4">
    <source>
        <dbReference type="ARBA" id="ARBA00022692"/>
    </source>
</evidence>
<dbReference type="PANTHER" id="PTHR30329:SF21">
    <property type="entry name" value="LIPOPROTEIN YIAD-RELATED"/>
    <property type="match status" value="1"/>
</dbReference>
<evidence type="ECO:0000256" key="1">
    <source>
        <dbReference type="ARBA" id="ARBA00004162"/>
    </source>
</evidence>
<evidence type="ECO:0000313" key="11">
    <source>
        <dbReference type="Proteomes" id="UP000325255"/>
    </source>
</evidence>
<dbReference type="InterPro" id="IPR036737">
    <property type="entry name" value="OmpA-like_sf"/>
</dbReference>
<evidence type="ECO:0000256" key="2">
    <source>
        <dbReference type="ARBA" id="ARBA00008914"/>
    </source>
</evidence>
<name>A0A5M6IU82_9PROT</name>
<dbReference type="InterPro" id="IPR050330">
    <property type="entry name" value="Bact_OuterMem_StrucFunc"/>
</dbReference>
<reference evidence="10 11" key="1">
    <citation type="submission" date="2019-09" db="EMBL/GenBank/DDBJ databases">
        <title>Genome sequence of Rhodovastum atsumiense, a diverse member of the Acetobacteraceae family of non-sulfur purple photosynthetic bacteria.</title>
        <authorList>
            <person name="Meyer T."/>
            <person name="Kyndt J."/>
        </authorList>
    </citation>
    <scope>NUCLEOTIDE SEQUENCE [LARGE SCALE GENOMIC DNA]</scope>
    <source>
        <strain evidence="10 11">DSM 21279</strain>
    </source>
</reference>
<dbReference type="OrthoDB" id="7170686at2"/>
<feature type="domain" description="OmpA-like" evidence="9">
    <location>
        <begin position="241"/>
        <end position="359"/>
    </location>
</feature>
<feature type="compositionally biased region" description="Basic and acidic residues" evidence="8">
    <location>
        <begin position="181"/>
        <end position="203"/>
    </location>
</feature>
<evidence type="ECO:0000259" key="9">
    <source>
        <dbReference type="PROSITE" id="PS51123"/>
    </source>
</evidence>
<dbReference type="Pfam" id="PF13677">
    <property type="entry name" value="MotB_plug"/>
    <property type="match status" value="1"/>
</dbReference>
<dbReference type="Proteomes" id="UP000325255">
    <property type="component" value="Unassembled WGS sequence"/>
</dbReference>
<evidence type="ECO:0000256" key="8">
    <source>
        <dbReference type="SAM" id="MobiDB-lite"/>
    </source>
</evidence>
<keyword evidence="4" id="KW-0812">Transmembrane</keyword>
<comment type="similarity">
    <text evidence="2">Belongs to the MotB family.</text>
</comment>
<protein>
    <submittedName>
        <fullName evidence="10">OmpA family protein</fullName>
    </submittedName>
</protein>
<comment type="caution">
    <text evidence="10">The sequence shown here is derived from an EMBL/GenBank/DDBJ whole genome shotgun (WGS) entry which is preliminary data.</text>
</comment>
<evidence type="ECO:0000256" key="5">
    <source>
        <dbReference type="ARBA" id="ARBA00022989"/>
    </source>
</evidence>
<dbReference type="InterPro" id="IPR006665">
    <property type="entry name" value="OmpA-like"/>
</dbReference>
<dbReference type="PROSITE" id="PS51123">
    <property type="entry name" value="OMPA_2"/>
    <property type="match status" value="1"/>
</dbReference>
<proteinExistence type="inferred from homology"/>
<dbReference type="GO" id="GO:0005886">
    <property type="term" value="C:plasma membrane"/>
    <property type="evidence" value="ECO:0007669"/>
    <property type="project" value="UniProtKB-SubCell"/>
</dbReference>
<accession>A0A5M6IU82</accession>
<comment type="subcellular location">
    <subcellularLocation>
        <location evidence="1">Cell membrane</location>
        <topology evidence="1">Single-pass membrane protein</topology>
    </subcellularLocation>
</comment>
<organism evidence="10 11">
    <name type="scientific">Rhodovastum atsumiense</name>
    <dbReference type="NCBI Taxonomy" id="504468"/>
    <lineage>
        <taxon>Bacteria</taxon>
        <taxon>Pseudomonadati</taxon>
        <taxon>Pseudomonadota</taxon>
        <taxon>Alphaproteobacteria</taxon>
        <taxon>Acetobacterales</taxon>
        <taxon>Acetobacteraceae</taxon>
        <taxon>Rhodovastum</taxon>
    </lineage>
</organism>
<keyword evidence="5" id="KW-1133">Transmembrane helix</keyword>
<dbReference type="CDD" id="cd07185">
    <property type="entry name" value="OmpA_C-like"/>
    <property type="match status" value="1"/>
</dbReference>
<dbReference type="SUPFAM" id="SSF103088">
    <property type="entry name" value="OmpA-like"/>
    <property type="match status" value="1"/>
</dbReference>
<dbReference type="EMBL" id="VWPK01000021">
    <property type="protein sequence ID" value="KAA5611417.1"/>
    <property type="molecule type" value="Genomic_DNA"/>
</dbReference>
<evidence type="ECO:0000256" key="6">
    <source>
        <dbReference type="ARBA" id="ARBA00023136"/>
    </source>
</evidence>
<evidence type="ECO:0000256" key="3">
    <source>
        <dbReference type="ARBA" id="ARBA00022475"/>
    </source>
</evidence>
<gene>
    <name evidence="10" type="ORF">F1189_14885</name>
</gene>
<keyword evidence="11" id="KW-1185">Reference proteome</keyword>
<feature type="region of interest" description="Disordered" evidence="8">
    <location>
        <begin position="107"/>
        <end position="155"/>
    </location>
</feature>
<dbReference type="Pfam" id="PF00691">
    <property type="entry name" value="OmpA"/>
    <property type="match status" value="1"/>
</dbReference>
<dbReference type="AlphaFoldDB" id="A0A5M6IU82"/>
<dbReference type="Gene3D" id="3.30.1330.60">
    <property type="entry name" value="OmpA-like domain"/>
    <property type="match status" value="1"/>
</dbReference>
<dbReference type="InterPro" id="IPR025713">
    <property type="entry name" value="MotB-like_N_dom"/>
</dbReference>
<feature type="region of interest" description="Disordered" evidence="8">
    <location>
        <begin position="178"/>
        <end position="203"/>
    </location>
</feature>